<dbReference type="Proteomes" id="UP000324269">
    <property type="component" value="Unassembled WGS sequence"/>
</dbReference>
<dbReference type="Pfam" id="PF19382">
    <property type="entry name" value="DUF5957"/>
    <property type="match status" value="1"/>
</dbReference>
<feature type="transmembrane region" description="Helical" evidence="1">
    <location>
        <begin position="41"/>
        <end position="59"/>
    </location>
</feature>
<comment type="caution">
    <text evidence="2">The sequence shown here is derived from an EMBL/GenBank/DDBJ whole genome shotgun (WGS) entry which is preliminary data.</text>
</comment>
<feature type="transmembrane region" description="Helical" evidence="1">
    <location>
        <begin position="7"/>
        <end position="29"/>
    </location>
</feature>
<dbReference type="OrthoDB" id="2941941at2"/>
<keyword evidence="1" id="KW-0472">Membrane</keyword>
<name>A0A5D4UJ64_9BACI</name>
<dbReference type="RefSeq" id="WP_148969948.1">
    <property type="nucleotide sequence ID" value="NZ_JBNIKW010000002.1"/>
</dbReference>
<reference evidence="2 3" key="1">
    <citation type="submission" date="2019-08" db="EMBL/GenBank/DDBJ databases">
        <title>Bacillus genomes from the desert of Cuatro Cienegas, Coahuila.</title>
        <authorList>
            <person name="Olmedo-Alvarez G."/>
        </authorList>
    </citation>
    <scope>NUCLEOTIDE SEQUENCE [LARGE SCALE GENOMIC DNA]</scope>
    <source>
        <strain evidence="2 3">CH87b_3T</strain>
    </source>
</reference>
<keyword evidence="1" id="KW-0812">Transmembrane</keyword>
<evidence type="ECO:0000313" key="2">
    <source>
        <dbReference type="EMBL" id="TYS87130.1"/>
    </source>
</evidence>
<evidence type="ECO:0000256" key="1">
    <source>
        <dbReference type="SAM" id="Phobius"/>
    </source>
</evidence>
<protein>
    <submittedName>
        <fullName evidence="2">Uncharacterized protein</fullName>
    </submittedName>
</protein>
<evidence type="ECO:0000313" key="3">
    <source>
        <dbReference type="Proteomes" id="UP000324269"/>
    </source>
</evidence>
<keyword evidence="1" id="KW-1133">Transmembrane helix</keyword>
<organism evidence="2 3">
    <name type="scientific">Rossellomorea aquimaris</name>
    <dbReference type="NCBI Taxonomy" id="189382"/>
    <lineage>
        <taxon>Bacteria</taxon>
        <taxon>Bacillati</taxon>
        <taxon>Bacillota</taxon>
        <taxon>Bacilli</taxon>
        <taxon>Bacillales</taxon>
        <taxon>Bacillaceae</taxon>
        <taxon>Rossellomorea</taxon>
    </lineage>
</organism>
<dbReference type="AlphaFoldDB" id="A0A5D4UJ64"/>
<accession>A0A5D4UJ64</accession>
<proteinExistence type="predicted"/>
<gene>
    <name evidence="2" type="ORF">FZC85_09105</name>
</gene>
<sequence>MRTFAAIILGLIGGFVLGIALSSVIGIISLGLFNQPFGIKYLPYITAVVCAFLVPMMDVRSLKKE</sequence>
<dbReference type="EMBL" id="VTEZ01000002">
    <property type="protein sequence ID" value="TYS87130.1"/>
    <property type="molecule type" value="Genomic_DNA"/>
</dbReference>
<dbReference type="InterPro" id="IPR046001">
    <property type="entry name" value="DUF5957"/>
</dbReference>